<dbReference type="SUPFAM" id="SSF53474">
    <property type="entry name" value="alpha/beta-Hydrolases"/>
    <property type="match status" value="1"/>
</dbReference>
<dbReference type="EMBL" id="SOCE01000002">
    <property type="protein sequence ID" value="TDU84157.1"/>
    <property type="molecule type" value="Genomic_DNA"/>
</dbReference>
<sequence>MRKLLTVATACALTGALLVPTATIARASALHPVGTATYDLGATAFQLPPTQDGTTARAELTAVVHYPKDLAHHRYPVVLMSHGSWITCADRQAWDEQDYSKLAAWPCAKGTPPLPSQRGYDYLGEKLASQGMIVVSISAKGVEPSYLGQDQDAARAALISKHLSMWQRLSATGGGPLAGKVLDHGRPVDFRGHADLTDVGLMGHSRGGRGTLLEAADVNQQNWPAGVKIKAVVPLAAAEPYAPDDNPDNPEYTPYRITNLPVAVFVGSCDRAVDGHLRYLNAHNTAPVYEYYVHGANHDFYNTQWSPSSGQVGAYDDAATPNPPKPGYCTSDDDPHRADKQLTETQQRLVASTYLSAFFRRYLLGDRTADPILTGSVQPLRSFARLDIRKDLP</sequence>
<proteinExistence type="predicted"/>
<feature type="signal peptide" evidence="2">
    <location>
        <begin position="1"/>
        <end position="27"/>
    </location>
</feature>
<evidence type="ECO:0000256" key="2">
    <source>
        <dbReference type="SAM" id="SignalP"/>
    </source>
</evidence>
<comment type="caution">
    <text evidence="3">The sequence shown here is derived from an EMBL/GenBank/DDBJ whole genome shotgun (WGS) entry which is preliminary data.</text>
</comment>
<keyword evidence="2" id="KW-0732">Signal</keyword>
<evidence type="ECO:0000256" key="1">
    <source>
        <dbReference type="SAM" id="MobiDB-lite"/>
    </source>
</evidence>
<dbReference type="Gene3D" id="3.40.50.1820">
    <property type="entry name" value="alpha/beta hydrolase"/>
    <property type="match status" value="1"/>
</dbReference>
<keyword evidence="4" id="KW-1185">Reference proteome</keyword>
<accession>A0A4R7T010</accession>
<name>A0A4R7T010_9ACTN</name>
<organism evidence="3 4">
    <name type="scientific">Kribbella voronezhensis</name>
    <dbReference type="NCBI Taxonomy" id="2512212"/>
    <lineage>
        <taxon>Bacteria</taxon>
        <taxon>Bacillati</taxon>
        <taxon>Actinomycetota</taxon>
        <taxon>Actinomycetes</taxon>
        <taxon>Propionibacteriales</taxon>
        <taxon>Kribbellaceae</taxon>
        <taxon>Kribbella</taxon>
    </lineage>
</organism>
<dbReference type="PANTHER" id="PTHR33428">
    <property type="entry name" value="CHLOROPHYLLASE-2, CHLOROPLASTIC"/>
    <property type="match status" value="1"/>
</dbReference>
<feature type="chain" id="PRO_5020329144" description="Chlorophyllase-like protein" evidence="2">
    <location>
        <begin position="28"/>
        <end position="393"/>
    </location>
</feature>
<dbReference type="OrthoDB" id="6646510at2"/>
<dbReference type="InterPro" id="IPR029058">
    <property type="entry name" value="AB_hydrolase_fold"/>
</dbReference>
<dbReference type="GO" id="GO:0015996">
    <property type="term" value="P:chlorophyll catabolic process"/>
    <property type="evidence" value="ECO:0007669"/>
    <property type="project" value="TreeGrafter"/>
</dbReference>
<dbReference type="GO" id="GO:0047746">
    <property type="term" value="F:chlorophyllase activity"/>
    <property type="evidence" value="ECO:0007669"/>
    <property type="project" value="TreeGrafter"/>
</dbReference>
<dbReference type="RefSeq" id="WP_133983724.1">
    <property type="nucleotide sequence ID" value="NZ_SOCE01000002.1"/>
</dbReference>
<dbReference type="AlphaFoldDB" id="A0A4R7T010"/>
<dbReference type="Proteomes" id="UP000295151">
    <property type="component" value="Unassembled WGS sequence"/>
</dbReference>
<evidence type="ECO:0000313" key="3">
    <source>
        <dbReference type="EMBL" id="TDU84157.1"/>
    </source>
</evidence>
<reference evidence="3 4" key="1">
    <citation type="submission" date="2019-03" db="EMBL/GenBank/DDBJ databases">
        <title>Genomic Encyclopedia of Type Strains, Phase III (KMG-III): the genomes of soil and plant-associated and newly described type strains.</title>
        <authorList>
            <person name="Whitman W."/>
        </authorList>
    </citation>
    <scope>NUCLEOTIDE SEQUENCE [LARGE SCALE GENOMIC DNA]</scope>
    <source>
        <strain evidence="3 4">VKM Ac-2575</strain>
    </source>
</reference>
<dbReference type="PANTHER" id="PTHR33428:SF14">
    <property type="entry name" value="CARBOXYLESTERASE TYPE B DOMAIN-CONTAINING PROTEIN"/>
    <property type="match status" value="1"/>
</dbReference>
<evidence type="ECO:0000313" key="4">
    <source>
        <dbReference type="Proteomes" id="UP000295151"/>
    </source>
</evidence>
<evidence type="ECO:0008006" key="5">
    <source>
        <dbReference type="Google" id="ProtNLM"/>
    </source>
</evidence>
<gene>
    <name evidence="3" type="ORF">EV138_6628</name>
</gene>
<protein>
    <recommendedName>
        <fullName evidence="5">Chlorophyllase-like protein</fullName>
    </recommendedName>
</protein>
<feature type="region of interest" description="Disordered" evidence="1">
    <location>
        <begin position="312"/>
        <end position="337"/>
    </location>
</feature>